<comment type="cofactor">
    <cofactor evidence="6">
        <name>Mg(2+)</name>
        <dbReference type="ChEBI" id="CHEBI:18420"/>
    </cofactor>
</comment>
<dbReference type="FunFam" id="3.40.50.300:FF:002884">
    <property type="entry name" value="ATP-dependent DNA helicase"/>
    <property type="match status" value="1"/>
</dbReference>
<dbReference type="InterPro" id="IPR031657">
    <property type="entry name" value="REPA_OB_2"/>
</dbReference>
<name>A0AAD8K4K8_TARER</name>
<keyword evidence="13" id="KW-1185">Reference proteome</keyword>
<feature type="domain" description="DNA helicase Pif1-like 2B" evidence="11">
    <location>
        <begin position="1573"/>
        <end position="1617"/>
    </location>
</feature>
<organism evidence="12 13">
    <name type="scientific">Tagetes erecta</name>
    <name type="common">African marigold</name>
    <dbReference type="NCBI Taxonomy" id="13708"/>
    <lineage>
        <taxon>Eukaryota</taxon>
        <taxon>Viridiplantae</taxon>
        <taxon>Streptophyta</taxon>
        <taxon>Embryophyta</taxon>
        <taxon>Tracheophyta</taxon>
        <taxon>Spermatophyta</taxon>
        <taxon>Magnoliopsida</taxon>
        <taxon>eudicotyledons</taxon>
        <taxon>Gunneridae</taxon>
        <taxon>Pentapetalae</taxon>
        <taxon>asterids</taxon>
        <taxon>campanulids</taxon>
        <taxon>Asterales</taxon>
        <taxon>Asteraceae</taxon>
        <taxon>Asteroideae</taxon>
        <taxon>Heliantheae alliance</taxon>
        <taxon>Tageteae</taxon>
        <taxon>Tagetes</taxon>
    </lineage>
</organism>
<dbReference type="InterPro" id="IPR047192">
    <property type="entry name" value="Euk_RPA1_DBD_C"/>
</dbReference>
<dbReference type="GO" id="GO:0006310">
    <property type="term" value="P:DNA recombination"/>
    <property type="evidence" value="ECO:0007669"/>
    <property type="project" value="UniProtKB-KW"/>
</dbReference>
<keyword evidence="6" id="KW-0378">Hydrolase</keyword>
<accession>A0AAD8K4K8</accession>
<evidence type="ECO:0000313" key="13">
    <source>
        <dbReference type="Proteomes" id="UP001229421"/>
    </source>
</evidence>
<dbReference type="Pfam" id="PF16900">
    <property type="entry name" value="REPA_OB_2"/>
    <property type="match status" value="1"/>
</dbReference>
<keyword evidence="6" id="KW-0234">DNA repair</keyword>
<evidence type="ECO:0000256" key="1">
    <source>
        <dbReference type="ARBA" id="ARBA00005690"/>
    </source>
</evidence>
<keyword evidence="6" id="KW-0347">Helicase</keyword>
<dbReference type="Gene3D" id="2.40.50.140">
    <property type="entry name" value="Nucleic acid-binding proteins"/>
    <property type="match status" value="2"/>
</dbReference>
<feature type="domain" description="DNA helicase Pif1-like DEAD-box helicase" evidence="7">
    <location>
        <begin position="1252"/>
        <end position="1475"/>
    </location>
</feature>
<comment type="catalytic activity">
    <reaction evidence="6">
        <text>ATP + H2O = ADP + phosphate + H(+)</text>
        <dbReference type="Rhea" id="RHEA:13065"/>
        <dbReference type="ChEBI" id="CHEBI:15377"/>
        <dbReference type="ChEBI" id="CHEBI:15378"/>
        <dbReference type="ChEBI" id="CHEBI:30616"/>
        <dbReference type="ChEBI" id="CHEBI:43474"/>
        <dbReference type="ChEBI" id="CHEBI:456216"/>
        <dbReference type="EC" id="5.6.2.3"/>
    </reaction>
</comment>
<evidence type="ECO:0000259" key="8">
    <source>
        <dbReference type="Pfam" id="PF08646"/>
    </source>
</evidence>
<dbReference type="GO" id="GO:0008270">
    <property type="term" value="F:zinc ion binding"/>
    <property type="evidence" value="ECO:0007669"/>
    <property type="project" value="UniProtKB-KW"/>
</dbReference>
<dbReference type="InterPro" id="IPR010285">
    <property type="entry name" value="DNA_helicase_pif1-like_DEAD"/>
</dbReference>
<evidence type="ECO:0000259" key="9">
    <source>
        <dbReference type="Pfam" id="PF14214"/>
    </source>
</evidence>
<keyword evidence="3" id="KW-0863">Zinc-finger</keyword>
<dbReference type="Pfam" id="PF21530">
    <property type="entry name" value="Pif1_2B_dom"/>
    <property type="match status" value="1"/>
</dbReference>
<keyword evidence="4" id="KW-0862">Zinc</keyword>
<dbReference type="GO" id="GO:0005524">
    <property type="term" value="F:ATP binding"/>
    <property type="evidence" value="ECO:0007669"/>
    <property type="project" value="UniProtKB-KW"/>
</dbReference>
<reference evidence="12" key="1">
    <citation type="journal article" date="2023" name="bioRxiv">
        <title>Improved chromosome-level genome assembly for marigold (Tagetes erecta).</title>
        <authorList>
            <person name="Jiang F."/>
            <person name="Yuan L."/>
            <person name="Wang S."/>
            <person name="Wang H."/>
            <person name="Xu D."/>
            <person name="Wang A."/>
            <person name="Fan W."/>
        </authorList>
    </citation>
    <scope>NUCLEOTIDE SEQUENCE</scope>
    <source>
        <strain evidence="12">WSJ</strain>
        <tissue evidence="12">Leaf</tissue>
    </source>
</reference>
<dbReference type="Pfam" id="PF14214">
    <property type="entry name" value="Helitron_like_N"/>
    <property type="match status" value="1"/>
</dbReference>
<dbReference type="GO" id="GO:0043139">
    <property type="term" value="F:5'-3' DNA helicase activity"/>
    <property type="evidence" value="ECO:0007669"/>
    <property type="project" value="UniProtKB-EC"/>
</dbReference>
<keyword evidence="6" id="KW-0233">DNA recombination</keyword>
<evidence type="ECO:0000256" key="2">
    <source>
        <dbReference type="ARBA" id="ARBA00022723"/>
    </source>
</evidence>
<comment type="caution">
    <text evidence="12">The sequence shown here is derived from an EMBL/GenBank/DDBJ whole genome shotgun (WGS) entry which is preliminary data.</text>
</comment>
<evidence type="ECO:0000313" key="12">
    <source>
        <dbReference type="EMBL" id="KAK1416285.1"/>
    </source>
</evidence>
<dbReference type="GO" id="GO:0000723">
    <property type="term" value="P:telomere maintenance"/>
    <property type="evidence" value="ECO:0007669"/>
    <property type="project" value="InterPro"/>
</dbReference>
<dbReference type="PANTHER" id="PTHR10492">
    <property type="match status" value="1"/>
</dbReference>
<dbReference type="GO" id="GO:0003677">
    <property type="term" value="F:DNA binding"/>
    <property type="evidence" value="ECO:0007669"/>
    <property type="project" value="UniProtKB-KW"/>
</dbReference>
<gene>
    <name evidence="12" type="ORF">QVD17_32074</name>
</gene>
<dbReference type="Gene3D" id="3.40.50.300">
    <property type="entry name" value="P-loop containing nucleotide triphosphate hydrolases"/>
    <property type="match status" value="1"/>
</dbReference>
<dbReference type="InterPro" id="IPR025476">
    <property type="entry name" value="Helitron_helicase-like"/>
</dbReference>
<keyword evidence="5" id="KW-0238">DNA-binding</keyword>
<evidence type="ECO:0000259" key="10">
    <source>
        <dbReference type="Pfam" id="PF16900"/>
    </source>
</evidence>
<dbReference type="SUPFAM" id="SSF52540">
    <property type="entry name" value="P-loop containing nucleoside triphosphate hydrolases"/>
    <property type="match status" value="2"/>
</dbReference>
<dbReference type="SUPFAM" id="SSF50249">
    <property type="entry name" value="Nucleic acid-binding proteins"/>
    <property type="match status" value="2"/>
</dbReference>
<comment type="similarity">
    <text evidence="6">Belongs to the helicase family.</text>
</comment>
<dbReference type="Pfam" id="PF08646">
    <property type="entry name" value="Rep_fac-A_C"/>
    <property type="match status" value="1"/>
</dbReference>
<dbReference type="CDD" id="cd04481">
    <property type="entry name" value="RPA1_DBD_B_like"/>
    <property type="match status" value="1"/>
</dbReference>
<evidence type="ECO:0000256" key="5">
    <source>
        <dbReference type="ARBA" id="ARBA00023125"/>
    </source>
</evidence>
<dbReference type="Pfam" id="PF05970">
    <property type="entry name" value="PIF1"/>
    <property type="match status" value="1"/>
</dbReference>
<dbReference type="InterPro" id="IPR027417">
    <property type="entry name" value="P-loop_NTPase"/>
</dbReference>
<evidence type="ECO:0000259" key="11">
    <source>
        <dbReference type="Pfam" id="PF21530"/>
    </source>
</evidence>
<feature type="domain" description="Helitron helicase-like" evidence="9">
    <location>
        <begin position="611"/>
        <end position="791"/>
    </location>
</feature>
<keyword evidence="6" id="KW-0067">ATP-binding</keyword>
<dbReference type="GO" id="GO:0016787">
    <property type="term" value="F:hydrolase activity"/>
    <property type="evidence" value="ECO:0007669"/>
    <property type="project" value="UniProtKB-KW"/>
</dbReference>
<evidence type="ECO:0000256" key="3">
    <source>
        <dbReference type="ARBA" id="ARBA00022771"/>
    </source>
</evidence>
<keyword evidence="2" id="KW-0479">Metal-binding</keyword>
<dbReference type="CDD" id="cd18809">
    <property type="entry name" value="SF1_C_RecD"/>
    <property type="match status" value="1"/>
</dbReference>
<dbReference type="InterPro" id="IPR013955">
    <property type="entry name" value="Rep_factor-A_C"/>
</dbReference>
<keyword evidence="6" id="KW-0547">Nucleotide-binding</keyword>
<dbReference type="EC" id="5.6.2.3" evidence="6"/>
<evidence type="ECO:0000259" key="7">
    <source>
        <dbReference type="Pfam" id="PF05970"/>
    </source>
</evidence>
<keyword evidence="6" id="KW-0227">DNA damage</keyword>
<dbReference type="Proteomes" id="UP001229421">
    <property type="component" value="Unassembled WGS sequence"/>
</dbReference>
<sequence length="1734" mass="198763">MHYNTKIVRSVNTFGTCYGFSFTDFKSINDRTAPETHTIDIIGSIIKIHEKNTSEKNGKQYERRTVELQDLEDNIIYMTLWDNYENQLIKYISNVPAGTKVIVILQFGKLQWFGGKNNVNTTYDITRLLINDDIQEISTFKNRLIEKQQNQNSSGLGRSSSTLFYSLHDDFLVDHMFKKATEVNQVREPKPVIIVGTIAYVEEHTGWYYEGCTTCTKKVYIKSPNNNEANTDGEQKVEWKCINTDCPAEYVTPTPRLKIEMRVEDASGIISITLFGREAQRIFKKTPKEFVEKHLKDGSNKLLPDDLYALVGRKYAFKIEITEFNLKHTYEVYGINKMTDDQTIIHELEKNFHDEQAGDSASLNNMPVHQQSKQKDIVSSYSENITTTATVIKSVEKQQCVAAEYENHNSVNVNLKRNLRDIYDVDDPANWKIHSTTKITLESGVNIESRRNAISASTTNSASKSQNLELQLIKELKDMLDSKNTLVKKFRMARDCFQQNPSIDLKLRLIGKRDQDGRSYNLPTTSEVAALIVGDIGDSLDKRDIIVKTRSGSLHRISELHPSYLPLQYPLLFPYGDDGYRVDIPHRDVEIDIHTVTSEKLKRQTVSMREFFAYRIQERDNQFSIILNSRRLFQQFLVDGYTMIETERLHFIRTQQNKLRRETFENLLNFQTNGNTNVSNLGQRVILPSSFTGGARYMMQNYLDAMSLCKWFGYPNFFITMTCNPKWPEILRFLENTTLKAEDRPDILSRIFKIKLDSFIKDLKDKEILGKVQAVVYTVEFQKRGLPHAHVCLFMHSDYKLPTVEYIDPIISAEIPDKDEDPELFSLVSDFMIHGPCGVDNMKCPCMIDKKCSKNFPKDFAPSTSIDQDGYPIYRRRDSNRKIVKKGKELDNRSVVPYNSLLLKKYQAHINVEWCNQAASIKYLFKYINKGPDRATLLVEQSNTQDSPNVQVDEIQEYYDCRYVSASEATWRIFSFDVHYRYPAVQRLPFHLPGQQHVVYEADEDIENIITKESIASKMFLEWMKCNADNPEARKLSYAEFPTKFVWKYQEKKWDERKKGFAIGRIHSVSPSVGEGYYLRILLNKVKGPTSFEDILTVNKQKCLTFKDACYKRGLLDDDGEYIEAIVEASHSGTGYFLRSLFVTMLMSESLSRPEFVWENTWKYLSDDILYKQRRLLKYPGLTLTDQQLQNLTLFEIEKILVTNSSTLNRFPTMPYPDGESIKSSNNRLISEELSYDKDELKNEFNRLFLSLTSEQRGVFNSIMKPIENNTGGVFFVYGYGGTGKTYLWKTLSAAIRCKGDIVLNVASSGIASLLLTGGRTSHSRFVIPINLNEDSLCYIKPGSDVASLIIKAKLIIWDEAPMMHKHAFEALNRSMNDILKFNTDNNNERVFGGKVVVFGGDFRQILPVIPNGSRQDIVNASLSYSKIWPKCKVLSLTQNMRLSINSDASNIEETKKFSKWLLDLGEGKVGDPNDGETIIDIPEDLLITDRTDPISSLINFVYPSILENFTQRNFFQERAILAPTNEVVQEINDHLLGLFPGEEKEYLSSDSVCQSDYLHDTFDETLYSPDVLNGLKLSGIPNHKLVLKVGVPIMLLRNIDQKGGLCNGTRLRVISLGNRVIEGEIISGSNIGARTFIPRFTLTPSDKKIPFRFKRRQFPIAVCFAMTINKSQGQSLSRVGLYLKKPVFSHGQLYVALSRVKSREGLKLLILDQEGSLTNTTTNVVFKEVFNNL</sequence>
<dbReference type="GO" id="GO:0006281">
    <property type="term" value="P:DNA repair"/>
    <property type="evidence" value="ECO:0007669"/>
    <property type="project" value="UniProtKB-KW"/>
</dbReference>
<dbReference type="PANTHER" id="PTHR10492:SF74">
    <property type="entry name" value="ATP-DEPENDENT DNA HELICASE"/>
    <property type="match status" value="1"/>
</dbReference>
<comment type="similarity">
    <text evidence="1">Belongs to the replication factor A protein 1 family.</text>
</comment>
<dbReference type="InterPro" id="IPR049163">
    <property type="entry name" value="Pif1-like_2B_dom"/>
</dbReference>
<feature type="domain" description="Replication protein A OB" evidence="10">
    <location>
        <begin position="34"/>
        <end position="117"/>
    </location>
</feature>
<evidence type="ECO:0000256" key="6">
    <source>
        <dbReference type="RuleBase" id="RU363044"/>
    </source>
</evidence>
<dbReference type="EMBL" id="JAUHHV010000008">
    <property type="protein sequence ID" value="KAK1416285.1"/>
    <property type="molecule type" value="Genomic_DNA"/>
</dbReference>
<proteinExistence type="inferred from homology"/>
<evidence type="ECO:0000256" key="4">
    <source>
        <dbReference type="ARBA" id="ARBA00022833"/>
    </source>
</evidence>
<protein>
    <recommendedName>
        <fullName evidence="6">ATP-dependent DNA helicase</fullName>
        <ecNumber evidence="6">5.6.2.3</ecNumber>
    </recommendedName>
</protein>
<dbReference type="InterPro" id="IPR012340">
    <property type="entry name" value="NA-bd_OB-fold"/>
</dbReference>
<dbReference type="CDD" id="cd04476">
    <property type="entry name" value="RPA1_DBD_C"/>
    <property type="match status" value="1"/>
</dbReference>
<feature type="domain" description="Replication factor A C-terminal" evidence="8">
    <location>
        <begin position="194"/>
        <end position="323"/>
    </location>
</feature>